<proteinExistence type="predicted"/>
<dbReference type="PANTHER" id="PTHR31138:SF4">
    <property type="entry name" value="DUF5923 DOMAIN-CONTAINING PROTEIN"/>
    <property type="match status" value="1"/>
</dbReference>
<reference evidence="3 4" key="1">
    <citation type="submission" date="2015-05" db="EMBL/GenBank/DDBJ databases">
        <authorList>
            <person name="Wang D.B."/>
            <person name="Wang M."/>
        </authorList>
    </citation>
    <scope>NUCLEOTIDE SEQUENCE [LARGE SCALE GENOMIC DNA]</scope>
    <source>
        <strain evidence="3">VL1</strain>
    </source>
</reference>
<organism evidence="3 4">
    <name type="scientific">Verticillium longisporum</name>
    <name type="common">Verticillium dahliae var. longisporum</name>
    <dbReference type="NCBI Taxonomy" id="100787"/>
    <lineage>
        <taxon>Eukaryota</taxon>
        <taxon>Fungi</taxon>
        <taxon>Dikarya</taxon>
        <taxon>Ascomycota</taxon>
        <taxon>Pezizomycotina</taxon>
        <taxon>Sordariomycetes</taxon>
        <taxon>Hypocreomycetidae</taxon>
        <taxon>Glomerellales</taxon>
        <taxon>Plectosphaerellaceae</taxon>
        <taxon>Verticillium</taxon>
    </lineage>
</organism>
<dbReference type="PANTHER" id="PTHR31138">
    <property type="entry name" value="CHROMOSOME 19, WHOLE GENOME SHOTGUN SEQUENCE"/>
    <property type="match status" value="1"/>
</dbReference>
<evidence type="ECO:0000313" key="4">
    <source>
        <dbReference type="Proteomes" id="UP000044602"/>
    </source>
</evidence>
<dbReference type="STRING" id="100787.A0A0G4KDA3"/>
<sequence>MVSWLGIGRKSREEREREPLLPRYNDDTALQARLHEKLHSYQMLRAMSKGYMPSNEQLITNLRTLLSADILNPETPDLSDSGRALVIHIRLWLKQFIEGYMPSNEQLITNLRTLLSADILNPETPDLSDSGRALVIHIRLWLKQFIEVLIHKNDHDQIQDFIWYLSKSRLSVDTYDISERASRIKVKADATAAYKSLQTVGSLLLTNSDFRIFLSDLGTVGREVFRDTAFTLANVSKQVGKQVAPSKEDEEALKHPNGDSHKPPSKDEIQHEAVEVSSVVADGAAKVASEAGQSLTEHITGEEQETLVNRLKKSVLKLQKTRDYSDSVSTISLLVRRYLLVYSHAVADAAHAAEEDIDKNPEADKALHNFWLFLSSLGDRKEWDEVERTFNEVVEHGRSDPEFDQLVRQIGNLIQDLLTDPDFFDHAEERFKELRAKSSQLTSESSIRDALDAFLDRLHRALHSVFEDADIKKLVHTSQRIIKILSPAHQYTQRRCLTQISTAFQNIAQRGRQGLYNGVELFANDQSLKLISHVVKLNEAFSKQCNDNGHTLDFQDQDVATVEAGKWPDEESEVKDSPMMDMFQGPFKELREVLQEKLPAAPTSTRVTLMEQIARIYDSSRGPELGTFGGSALAEAFRDQSQKWEPLALRYTSQAIRIVHHFIVELLKVVCPDENMRGHLMRMVLQQKLCNSYKRAMKHTQFILDIERNGPPYTLNHYFNENLQKCRTARLAASISTHSILPSSNRNASGNRIREITIDPSQLSEITTHKSNSLQVHEDIHDILKSYYKVARKRFVDVVCQQSILYYLLDVKDGPLNIFTPELVSELDDKKLNAVAGEDFLTRNNRDQLMREVDNYKKAAAVLELGG</sequence>
<protein>
    <recommendedName>
        <fullName evidence="2">GED domain-containing protein</fullName>
    </recommendedName>
</protein>
<dbReference type="EMBL" id="CVQH01000114">
    <property type="protein sequence ID" value="CRJ82838.1"/>
    <property type="molecule type" value="Genomic_DNA"/>
</dbReference>
<dbReference type="Pfam" id="PF19343">
    <property type="entry name" value="HAM1_N"/>
    <property type="match status" value="2"/>
</dbReference>
<dbReference type="PROSITE" id="PS51388">
    <property type="entry name" value="GED"/>
    <property type="match status" value="1"/>
</dbReference>
<gene>
    <name evidence="3" type="ORF">BN1708_009046</name>
</gene>
<evidence type="ECO:0000256" key="1">
    <source>
        <dbReference type="SAM" id="MobiDB-lite"/>
    </source>
</evidence>
<dbReference type="InterPro" id="IPR045967">
    <property type="entry name" value="HAM1-like_N"/>
</dbReference>
<feature type="compositionally biased region" description="Basic and acidic residues" evidence="1">
    <location>
        <begin position="252"/>
        <end position="271"/>
    </location>
</feature>
<accession>A0A0G4KDA3</accession>
<name>A0A0G4KDA3_VERLO</name>
<dbReference type="Proteomes" id="UP000044602">
    <property type="component" value="Unassembled WGS sequence"/>
</dbReference>
<dbReference type="AlphaFoldDB" id="A0A0G4KDA3"/>
<feature type="region of interest" description="Disordered" evidence="1">
    <location>
        <begin position="241"/>
        <end position="271"/>
    </location>
</feature>
<evidence type="ECO:0000259" key="2">
    <source>
        <dbReference type="PROSITE" id="PS51388"/>
    </source>
</evidence>
<dbReference type="Gene3D" id="1.20.120.1240">
    <property type="entry name" value="Dynamin, middle domain"/>
    <property type="match status" value="1"/>
</dbReference>
<evidence type="ECO:0000313" key="3">
    <source>
        <dbReference type="EMBL" id="CRJ82838.1"/>
    </source>
</evidence>
<dbReference type="InterPro" id="IPR020850">
    <property type="entry name" value="GED_dom"/>
</dbReference>
<feature type="domain" description="GED" evidence="2">
    <location>
        <begin position="777"/>
        <end position="867"/>
    </location>
</feature>
<keyword evidence="4" id="KW-1185">Reference proteome</keyword>